<evidence type="ECO:0000313" key="1">
    <source>
        <dbReference type="EMBL" id="KAF5205566.1"/>
    </source>
</evidence>
<keyword evidence="2" id="KW-1185">Reference proteome</keyword>
<dbReference type="AlphaFoldDB" id="A0A7J6X712"/>
<sequence>MGILLHKFHPFQNQSSGGVSLKRRVNILGRNLDNYTWLVSLKVQHYLIQMASREHLWEWVASR</sequence>
<accession>A0A7J6X712</accession>
<protein>
    <submittedName>
        <fullName evidence="1">Uncharacterized protein</fullName>
    </submittedName>
</protein>
<organism evidence="1 2">
    <name type="scientific">Thalictrum thalictroides</name>
    <name type="common">Rue-anemone</name>
    <name type="synonym">Anemone thalictroides</name>
    <dbReference type="NCBI Taxonomy" id="46969"/>
    <lineage>
        <taxon>Eukaryota</taxon>
        <taxon>Viridiplantae</taxon>
        <taxon>Streptophyta</taxon>
        <taxon>Embryophyta</taxon>
        <taxon>Tracheophyta</taxon>
        <taxon>Spermatophyta</taxon>
        <taxon>Magnoliopsida</taxon>
        <taxon>Ranunculales</taxon>
        <taxon>Ranunculaceae</taxon>
        <taxon>Thalictroideae</taxon>
        <taxon>Thalictrum</taxon>
    </lineage>
</organism>
<name>A0A7J6X712_THATH</name>
<evidence type="ECO:0000313" key="2">
    <source>
        <dbReference type="Proteomes" id="UP000554482"/>
    </source>
</evidence>
<proteinExistence type="predicted"/>
<feature type="non-terminal residue" evidence="1">
    <location>
        <position position="63"/>
    </location>
</feature>
<comment type="caution">
    <text evidence="1">The sequence shown here is derived from an EMBL/GenBank/DDBJ whole genome shotgun (WGS) entry which is preliminary data.</text>
</comment>
<dbReference type="Proteomes" id="UP000554482">
    <property type="component" value="Unassembled WGS sequence"/>
</dbReference>
<reference evidence="1 2" key="1">
    <citation type="submission" date="2020-06" db="EMBL/GenBank/DDBJ databases">
        <title>Transcriptomic and genomic resources for Thalictrum thalictroides and T. hernandezii: Facilitating candidate gene discovery in an emerging model plant lineage.</title>
        <authorList>
            <person name="Arias T."/>
            <person name="Riano-Pachon D.M."/>
            <person name="Di Stilio V.S."/>
        </authorList>
    </citation>
    <scope>NUCLEOTIDE SEQUENCE [LARGE SCALE GENOMIC DNA]</scope>
    <source>
        <strain evidence="2">cv. WT478/WT964</strain>
        <tissue evidence="1">Leaves</tissue>
    </source>
</reference>
<gene>
    <name evidence="1" type="ORF">FRX31_004847</name>
</gene>
<dbReference type="EMBL" id="JABWDY010003897">
    <property type="protein sequence ID" value="KAF5205566.1"/>
    <property type="molecule type" value="Genomic_DNA"/>
</dbReference>